<protein>
    <recommendedName>
        <fullName evidence="6">PPE family domain-containing protein</fullName>
    </recommendedName>
</protein>
<dbReference type="Pfam" id="PF20729">
    <property type="entry name" value="PE-PGRS_C"/>
    <property type="match status" value="1"/>
</dbReference>
<evidence type="ECO:0000313" key="5">
    <source>
        <dbReference type="Proteomes" id="UP000092086"/>
    </source>
</evidence>
<dbReference type="InterPro" id="IPR048996">
    <property type="entry name" value="PGRS_rpt"/>
</dbReference>
<evidence type="ECO:0008006" key="6">
    <source>
        <dbReference type="Google" id="ProtNLM"/>
    </source>
</evidence>
<dbReference type="NCBIfam" id="NF038019">
    <property type="entry name" value="PE_process_PecA"/>
    <property type="match status" value="1"/>
</dbReference>
<dbReference type="InterPro" id="IPR021109">
    <property type="entry name" value="Peptidase_aspartic_dom_sf"/>
</dbReference>
<comment type="caution">
    <text evidence="4">The sequence shown here is derived from an EMBL/GenBank/DDBJ whole genome shotgun (WGS) entry which is preliminary data.</text>
</comment>
<evidence type="ECO:0000313" key="4">
    <source>
        <dbReference type="EMBL" id="OBG34367.1"/>
    </source>
</evidence>
<reference evidence="4 5" key="1">
    <citation type="submission" date="2016-06" db="EMBL/GenBank/DDBJ databases">
        <authorList>
            <person name="Sutton G."/>
            <person name="Brinkac L."/>
            <person name="Sanka R."/>
            <person name="Adams M."/>
            <person name="Lau E."/>
            <person name="Sam S."/>
            <person name="Sreng N."/>
            <person name="Him V."/>
            <person name="Kerleguer A."/>
            <person name="Cheng S."/>
        </authorList>
    </citation>
    <scope>NUCLEOTIDE SEQUENCE [LARGE SCALE GENOMIC DNA]</scope>
    <source>
        <strain evidence="4 5">E2978</strain>
    </source>
</reference>
<name>A0ABD6P0R0_9MYCO</name>
<dbReference type="InterPro" id="IPR048054">
    <property type="entry name" value="PecA_C"/>
</dbReference>
<dbReference type="Pfam" id="PF00823">
    <property type="entry name" value="PPE"/>
    <property type="match status" value="1"/>
</dbReference>
<dbReference type="SUPFAM" id="SSF140459">
    <property type="entry name" value="PE/PPE dimer-like"/>
    <property type="match status" value="1"/>
</dbReference>
<dbReference type="FunFam" id="1.20.1260.20:FF:000001">
    <property type="entry name" value="PPE family protein PPE41"/>
    <property type="match status" value="1"/>
</dbReference>
<evidence type="ECO:0000259" key="3">
    <source>
        <dbReference type="Pfam" id="PF20729"/>
    </source>
</evidence>
<evidence type="ECO:0000256" key="1">
    <source>
        <dbReference type="ARBA" id="ARBA00010652"/>
    </source>
</evidence>
<dbReference type="InterPro" id="IPR000030">
    <property type="entry name" value="PPE_dom"/>
</dbReference>
<feature type="domain" description="PPE" evidence="2">
    <location>
        <begin position="22"/>
        <end position="185"/>
    </location>
</feature>
<dbReference type="Pfam" id="PF21526">
    <property type="entry name" value="PGRS"/>
    <property type="match status" value="1"/>
</dbReference>
<accession>A0ABD6P0R0</accession>
<sequence length="630" mass="62208">MGPVPNGGVVAAERKDEPAMSFLTSPPEILSSLLYSGPGPAPMLAAAASWDGLGTELGAAAQSFSSVTSGLAGQAWQGPASAAMAQTAARYAGYLAQAAAQAQAAAAQARAVAGAFESTVAASVHPALVTANRNEFVQLVLSNLFGQNAPAIAAAESTYEQMWAADVAAMIGYHGGASAAVAQLPSWQAAAQALSTQLSGAWANPLGVALGSANSAATSNPVAALLSDIEGGYVQLEQGVLGVVNAPTNFLLGRPLIGNGIDGAAGTGQPGGPGGILWGNGGNGGSSGATGVAGGAGGPAGLIGNGGTGGAGFNGPAAGLGSYGGAGGIGGWLLGANGANGAIGTNAPTSMQVPISMFGVTEPIVGISVNGGPTVPILVDTGSTGLVVPLRYVGWQHLGLPTGLGISGYSGGLAYIYASFNGPVDFGNGVVTTSTTYNVPLISWPTRVGGAWTFTQFFAPDGVVGVLGLGPNAGGPGTTVPTQALPGTLAQGVLINEVTTNPNFNPNPYPYLEFGPAPTTVGTATQIATLTGSPITTLRVSVDNGPLMPVVTNVDSGGVQGTIPFAANTGDHIQVYAADGTTLLYEYDYNQNYFPVPSTGTMNSGALPFLLHPVYVDYNPGRIGTTIFYG</sequence>
<feature type="domain" description="PE cleavage protein A C-terminal" evidence="3">
    <location>
        <begin position="352"/>
        <end position="626"/>
    </location>
</feature>
<dbReference type="AlphaFoldDB" id="A0ABD6P0R0"/>
<organism evidence="4 5">
    <name type="scientific">Mycobacterium alsense</name>
    <dbReference type="NCBI Taxonomy" id="324058"/>
    <lineage>
        <taxon>Bacteria</taxon>
        <taxon>Bacillati</taxon>
        <taxon>Actinomycetota</taxon>
        <taxon>Actinomycetes</taxon>
        <taxon>Mycobacteriales</taxon>
        <taxon>Mycobacteriaceae</taxon>
        <taxon>Mycobacterium</taxon>
    </lineage>
</organism>
<dbReference type="PANTHER" id="PTHR46766:SF1">
    <property type="entry name" value="GLUTAMINE-RICH PROTEIN 2"/>
    <property type="match status" value="1"/>
</dbReference>
<dbReference type="PANTHER" id="PTHR46766">
    <property type="entry name" value="GLUTAMINE-RICH PROTEIN 2"/>
    <property type="match status" value="1"/>
</dbReference>
<evidence type="ECO:0000259" key="2">
    <source>
        <dbReference type="Pfam" id="PF00823"/>
    </source>
</evidence>
<proteinExistence type="inferred from homology"/>
<dbReference type="EMBL" id="LZIT01000215">
    <property type="protein sequence ID" value="OBG34367.1"/>
    <property type="molecule type" value="Genomic_DNA"/>
</dbReference>
<dbReference type="Gene3D" id="1.20.1260.20">
    <property type="entry name" value="PPE superfamily"/>
    <property type="match status" value="1"/>
</dbReference>
<comment type="similarity">
    <text evidence="1">Belongs to the mycobacterial PPE family.</text>
</comment>
<dbReference type="Proteomes" id="UP000092086">
    <property type="component" value="Unassembled WGS sequence"/>
</dbReference>
<dbReference type="InterPro" id="IPR038332">
    <property type="entry name" value="PPE_sf"/>
</dbReference>
<dbReference type="Gene3D" id="2.40.70.10">
    <property type="entry name" value="Acid Proteases"/>
    <property type="match status" value="1"/>
</dbReference>
<gene>
    <name evidence="4" type="ORF">A5672_22970</name>
</gene>